<feature type="transmembrane region" description="Helical" evidence="1">
    <location>
        <begin position="126"/>
        <end position="145"/>
    </location>
</feature>
<name>A0A565ANU2_9BRAS</name>
<accession>A0A565ANU2</accession>
<organism evidence="2 3">
    <name type="scientific">Arabis nemorensis</name>
    <dbReference type="NCBI Taxonomy" id="586526"/>
    <lineage>
        <taxon>Eukaryota</taxon>
        <taxon>Viridiplantae</taxon>
        <taxon>Streptophyta</taxon>
        <taxon>Embryophyta</taxon>
        <taxon>Tracheophyta</taxon>
        <taxon>Spermatophyta</taxon>
        <taxon>Magnoliopsida</taxon>
        <taxon>eudicotyledons</taxon>
        <taxon>Gunneridae</taxon>
        <taxon>Pentapetalae</taxon>
        <taxon>rosids</taxon>
        <taxon>malvids</taxon>
        <taxon>Brassicales</taxon>
        <taxon>Brassicaceae</taxon>
        <taxon>Arabideae</taxon>
        <taxon>Arabis</taxon>
    </lineage>
</organism>
<dbReference type="Proteomes" id="UP000489600">
    <property type="component" value="Unassembled WGS sequence"/>
</dbReference>
<gene>
    <name evidence="2" type="ORF">ANE_LOCUS1550</name>
</gene>
<dbReference type="OrthoDB" id="10632833at2759"/>
<reference evidence="2" key="1">
    <citation type="submission" date="2019-07" db="EMBL/GenBank/DDBJ databases">
        <authorList>
            <person name="Dittberner H."/>
        </authorList>
    </citation>
    <scope>NUCLEOTIDE SEQUENCE [LARGE SCALE GENOMIC DNA]</scope>
</reference>
<sequence length="186" mass="20897">MQRDVIHADEKSDWHSVLSQFQAADDDNRDGPQMADLHSVMSQLQSSVTQLQSSVAALTTTINESLAKVEDPLEKVLEKLIKDRDELSRLVLVIASLSSVSTFFIPPGGLDSNGHIRFRDTLLFRLYHVFAGLTFAVSFANLSFLHKPLEEQKEKALKGLRKRMNIAGIFLWVATVFFFIAFVLGF</sequence>
<dbReference type="AlphaFoldDB" id="A0A565ANU2"/>
<feature type="transmembrane region" description="Helical" evidence="1">
    <location>
        <begin position="87"/>
        <end position="106"/>
    </location>
</feature>
<comment type="caution">
    <text evidence="2">The sequence shown here is derived from an EMBL/GenBank/DDBJ whole genome shotgun (WGS) entry which is preliminary data.</text>
</comment>
<keyword evidence="1" id="KW-1133">Transmembrane helix</keyword>
<evidence type="ECO:0000313" key="3">
    <source>
        <dbReference type="Proteomes" id="UP000489600"/>
    </source>
</evidence>
<feature type="transmembrane region" description="Helical" evidence="1">
    <location>
        <begin position="166"/>
        <end position="185"/>
    </location>
</feature>
<keyword evidence="3" id="KW-1185">Reference proteome</keyword>
<evidence type="ECO:0000313" key="2">
    <source>
        <dbReference type="EMBL" id="VVA91105.1"/>
    </source>
</evidence>
<evidence type="ECO:0000256" key="1">
    <source>
        <dbReference type="SAM" id="Phobius"/>
    </source>
</evidence>
<keyword evidence="1" id="KW-0472">Membrane</keyword>
<protein>
    <submittedName>
        <fullName evidence="2">Uncharacterized protein</fullName>
    </submittedName>
</protein>
<proteinExistence type="predicted"/>
<dbReference type="EMBL" id="CABITT030000001">
    <property type="protein sequence ID" value="VVA91105.1"/>
    <property type="molecule type" value="Genomic_DNA"/>
</dbReference>
<keyword evidence="1" id="KW-0812">Transmembrane</keyword>